<dbReference type="GO" id="GO:0003723">
    <property type="term" value="F:RNA binding"/>
    <property type="evidence" value="ECO:0007669"/>
    <property type="project" value="UniProtKB-UniRule"/>
</dbReference>
<evidence type="ECO:0000313" key="11">
    <source>
        <dbReference type="Proteomes" id="UP000732377"/>
    </source>
</evidence>
<organism evidence="10 11">
    <name type="scientific">Symbiobacterium thermophilum</name>
    <dbReference type="NCBI Taxonomy" id="2734"/>
    <lineage>
        <taxon>Bacteria</taxon>
        <taxon>Bacillati</taxon>
        <taxon>Bacillota</taxon>
        <taxon>Clostridia</taxon>
        <taxon>Eubacteriales</taxon>
        <taxon>Symbiobacteriaceae</taxon>
        <taxon>Symbiobacterium</taxon>
    </lineage>
</organism>
<dbReference type="Gene3D" id="1.10.8.100">
    <property type="entry name" value="Ribosomal RNA adenine dimethylase-like, domain 2"/>
    <property type="match status" value="1"/>
</dbReference>
<keyword evidence="3 7" id="KW-0489">Methyltransferase</keyword>
<reference evidence="10" key="1">
    <citation type="submission" date="2017-11" db="EMBL/GenBank/DDBJ databases">
        <title>Three new genomes from thermophilic consortium.</title>
        <authorList>
            <person name="Quaggio R."/>
            <person name="Amgarten D."/>
            <person name="Setubal J.C."/>
        </authorList>
    </citation>
    <scope>NUCLEOTIDE SEQUENCE</scope>
    <source>
        <strain evidence="10">ZCTH01-B2</strain>
    </source>
</reference>
<dbReference type="AlphaFoldDB" id="A0A953LH78"/>
<evidence type="ECO:0000256" key="1">
    <source>
        <dbReference type="ARBA" id="ARBA00022490"/>
    </source>
</evidence>
<keyword evidence="5 7" id="KW-0949">S-adenosyl-L-methionine</keyword>
<name>A0A953LH78_SYMTR</name>
<comment type="subcellular location">
    <subcellularLocation>
        <location evidence="7">Cytoplasm</location>
    </subcellularLocation>
</comment>
<keyword evidence="2 7" id="KW-0698">rRNA processing</keyword>
<dbReference type="PANTHER" id="PTHR11727">
    <property type="entry name" value="DIMETHYLADENOSINE TRANSFERASE"/>
    <property type="match status" value="1"/>
</dbReference>
<dbReference type="SUPFAM" id="SSF53335">
    <property type="entry name" value="S-adenosyl-L-methionine-dependent methyltransferases"/>
    <property type="match status" value="1"/>
</dbReference>
<evidence type="ECO:0000256" key="4">
    <source>
        <dbReference type="ARBA" id="ARBA00022679"/>
    </source>
</evidence>
<dbReference type="HAMAP" id="MF_00607">
    <property type="entry name" value="16SrRNA_methyltr_A"/>
    <property type="match status" value="1"/>
</dbReference>
<dbReference type="PANTHER" id="PTHR11727:SF7">
    <property type="entry name" value="DIMETHYLADENOSINE TRANSFERASE-RELATED"/>
    <property type="match status" value="1"/>
</dbReference>
<feature type="binding site" evidence="7 8">
    <location>
        <position position="29"/>
    </location>
    <ligand>
        <name>S-adenosyl-L-methionine</name>
        <dbReference type="ChEBI" id="CHEBI:59789"/>
    </ligand>
</feature>
<dbReference type="InterPro" id="IPR001737">
    <property type="entry name" value="KsgA/Erm"/>
</dbReference>
<feature type="binding site" evidence="7 8">
    <location>
        <position position="75"/>
    </location>
    <ligand>
        <name>S-adenosyl-L-methionine</name>
        <dbReference type="ChEBI" id="CHEBI:59789"/>
    </ligand>
</feature>
<dbReference type="InterPro" id="IPR029063">
    <property type="entry name" value="SAM-dependent_MTases_sf"/>
</dbReference>
<accession>A0A953LH78</accession>
<dbReference type="GO" id="GO:0005829">
    <property type="term" value="C:cytosol"/>
    <property type="evidence" value="ECO:0007669"/>
    <property type="project" value="TreeGrafter"/>
</dbReference>
<dbReference type="EC" id="2.1.1.182" evidence="7"/>
<keyword evidence="6 7" id="KW-0694">RNA-binding</keyword>
<feature type="binding site" evidence="7 8">
    <location>
        <position position="101"/>
    </location>
    <ligand>
        <name>S-adenosyl-L-methionine</name>
        <dbReference type="ChEBI" id="CHEBI:59789"/>
    </ligand>
</feature>
<dbReference type="Pfam" id="PF00398">
    <property type="entry name" value="RrnaAD"/>
    <property type="match status" value="1"/>
</dbReference>
<keyword evidence="4 7" id="KW-0808">Transferase</keyword>
<feature type="binding site" evidence="7 8">
    <location>
        <position position="54"/>
    </location>
    <ligand>
        <name>S-adenosyl-L-methionine</name>
        <dbReference type="ChEBI" id="CHEBI:59789"/>
    </ligand>
</feature>
<dbReference type="PROSITE" id="PS51689">
    <property type="entry name" value="SAM_RNA_A_N6_MT"/>
    <property type="match status" value="1"/>
</dbReference>
<comment type="caution">
    <text evidence="10">The sequence shown here is derived from an EMBL/GenBank/DDBJ whole genome shotgun (WGS) entry which is preliminary data.</text>
</comment>
<gene>
    <name evidence="7" type="primary">rsmA</name>
    <name evidence="7" type="synonym">ksgA</name>
    <name evidence="10" type="ORF">CWE10_12290</name>
</gene>
<dbReference type="InterPro" id="IPR011530">
    <property type="entry name" value="rRNA_adenine_dimethylase"/>
</dbReference>
<evidence type="ECO:0000256" key="7">
    <source>
        <dbReference type="HAMAP-Rule" id="MF_00607"/>
    </source>
</evidence>
<dbReference type="NCBIfam" id="TIGR00755">
    <property type="entry name" value="ksgA"/>
    <property type="match status" value="1"/>
</dbReference>
<feature type="domain" description="Ribosomal RNA adenine methylase transferase N-terminal" evidence="9">
    <location>
        <begin position="34"/>
        <end position="211"/>
    </location>
</feature>
<dbReference type="Proteomes" id="UP000732377">
    <property type="component" value="Unassembled WGS sequence"/>
</dbReference>
<sequence length="285" mass="30991">MDLANPGALKALMARYGLRPQHRLGQNFLIDGRVLDGIVSAAGLEPTDVVLEIGPGLGTLTQRLAAKAGRVVCVELDRGLVQVLHDTVQKAYDNVEVIHGDAGRIDLHKLLGERLAPGQKAKVVANLPYYITTPLVMRLLEEELPLSHVVVMVQKEVADRMVSPPGSKAYGALSVAVQYYTEPRIVLRVSRASFMPQPEVDSAVVSLRYRERPPVDAPPEAFFRVVRAAFGQRRKSLVNALTSLGVEKAAVHAALEAAGIDPGRRGESLSLEEFAAVARTLWQRT</sequence>
<evidence type="ECO:0000256" key="2">
    <source>
        <dbReference type="ARBA" id="ARBA00022552"/>
    </source>
</evidence>
<dbReference type="FunFam" id="3.40.50.150:FF:000023">
    <property type="entry name" value="Ribosomal RNA small subunit methyltransferase A"/>
    <property type="match status" value="1"/>
</dbReference>
<dbReference type="InterPro" id="IPR020596">
    <property type="entry name" value="rRNA_Ade_Mease_Trfase_CS"/>
</dbReference>
<evidence type="ECO:0000256" key="8">
    <source>
        <dbReference type="PROSITE-ProRule" id="PRU01026"/>
    </source>
</evidence>
<evidence type="ECO:0000259" key="9">
    <source>
        <dbReference type="SMART" id="SM00650"/>
    </source>
</evidence>
<evidence type="ECO:0000256" key="3">
    <source>
        <dbReference type="ARBA" id="ARBA00022603"/>
    </source>
</evidence>
<evidence type="ECO:0000256" key="6">
    <source>
        <dbReference type="ARBA" id="ARBA00022884"/>
    </source>
</evidence>
<comment type="similarity">
    <text evidence="7">Belongs to the class I-like SAM-binding methyltransferase superfamily. rRNA adenine N(6)-methyltransferase family. RsmA subfamily.</text>
</comment>
<comment type="catalytic activity">
    <reaction evidence="7">
        <text>adenosine(1518)/adenosine(1519) in 16S rRNA + 4 S-adenosyl-L-methionine = N(6)-dimethyladenosine(1518)/N(6)-dimethyladenosine(1519) in 16S rRNA + 4 S-adenosyl-L-homocysteine + 4 H(+)</text>
        <dbReference type="Rhea" id="RHEA:19609"/>
        <dbReference type="Rhea" id="RHEA-COMP:10232"/>
        <dbReference type="Rhea" id="RHEA-COMP:10233"/>
        <dbReference type="ChEBI" id="CHEBI:15378"/>
        <dbReference type="ChEBI" id="CHEBI:57856"/>
        <dbReference type="ChEBI" id="CHEBI:59789"/>
        <dbReference type="ChEBI" id="CHEBI:74411"/>
        <dbReference type="ChEBI" id="CHEBI:74493"/>
        <dbReference type="EC" id="2.1.1.182"/>
    </reaction>
</comment>
<evidence type="ECO:0000256" key="5">
    <source>
        <dbReference type="ARBA" id="ARBA00022691"/>
    </source>
</evidence>
<dbReference type="EMBL" id="PIUK01000125">
    <property type="protein sequence ID" value="MBY6276968.1"/>
    <property type="molecule type" value="Genomic_DNA"/>
</dbReference>
<keyword evidence="1 7" id="KW-0963">Cytoplasm</keyword>
<comment type="function">
    <text evidence="7">Specifically dimethylates two adjacent adenosines (A1518 and A1519) in the loop of a conserved hairpin near the 3'-end of 16S rRNA in the 30S particle. May play a critical role in biogenesis of 30S subunits.</text>
</comment>
<dbReference type="InterPro" id="IPR023165">
    <property type="entry name" value="rRNA_Ade_diMease-like_C"/>
</dbReference>
<dbReference type="PROSITE" id="PS01131">
    <property type="entry name" value="RRNA_A_DIMETH"/>
    <property type="match status" value="1"/>
</dbReference>
<feature type="binding site" evidence="7 8">
    <location>
        <position position="126"/>
    </location>
    <ligand>
        <name>S-adenosyl-L-methionine</name>
        <dbReference type="ChEBI" id="CHEBI:59789"/>
    </ligand>
</feature>
<dbReference type="GO" id="GO:0052908">
    <property type="term" value="F:16S rRNA (adenine(1518)-N(6)/adenine(1519)-N(6))-dimethyltransferase activity"/>
    <property type="evidence" value="ECO:0007669"/>
    <property type="project" value="UniProtKB-EC"/>
</dbReference>
<dbReference type="SMART" id="SM00650">
    <property type="entry name" value="rADc"/>
    <property type="match status" value="1"/>
</dbReference>
<dbReference type="Gene3D" id="3.40.50.150">
    <property type="entry name" value="Vaccinia Virus protein VP39"/>
    <property type="match status" value="1"/>
</dbReference>
<evidence type="ECO:0000313" key="10">
    <source>
        <dbReference type="EMBL" id="MBY6276968.1"/>
    </source>
</evidence>
<protein>
    <recommendedName>
        <fullName evidence="7">Ribosomal RNA small subunit methyltransferase A</fullName>
        <ecNumber evidence="7">2.1.1.182</ecNumber>
    </recommendedName>
    <alternativeName>
        <fullName evidence="7">16S rRNA (adenine(1518)-N(6)/adenine(1519)-N(6))-dimethyltransferase</fullName>
    </alternativeName>
    <alternativeName>
        <fullName evidence="7">16S rRNA dimethyladenosine transferase</fullName>
    </alternativeName>
    <alternativeName>
        <fullName evidence="7">16S rRNA dimethylase</fullName>
    </alternativeName>
    <alternativeName>
        <fullName evidence="7">S-adenosylmethionine-6-N', N'-adenosyl(rRNA) dimethyltransferase</fullName>
    </alternativeName>
</protein>
<proteinExistence type="inferred from homology"/>
<dbReference type="InterPro" id="IPR020598">
    <property type="entry name" value="rRNA_Ade_methylase_Trfase_N"/>
</dbReference>
<dbReference type="CDD" id="cd02440">
    <property type="entry name" value="AdoMet_MTases"/>
    <property type="match status" value="1"/>
</dbReference>
<feature type="binding site" evidence="7 8">
    <location>
        <position position="27"/>
    </location>
    <ligand>
        <name>S-adenosyl-L-methionine</name>
        <dbReference type="ChEBI" id="CHEBI:59789"/>
    </ligand>
</feature>
<dbReference type="RefSeq" id="WP_273380088.1">
    <property type="nucleotide sequence ID" value="NZ_PIUK01000125.1"/>
</dbReference>